<feature type="domain" description="Amidohydrolase-related" evidence="3">
    <location>
        <begin position="122"/>
        <end position="324"/>
    </location>
</feature>
<keyword evidence="5" id="KW-1185">Reference proteome</keyword>
<comment type="caution">
    <text evidence="4">The sequence shown here is derived from an EMBL/GenBank/DDBJ whole genome shotgun (WGS) entry which is preliminary data.</text>
</comment>
<dbReference type="Gene3D" id="3.20.20.140">
    <property type="entry name" value="Metal-dependent hydrolases"/>
    <property type="match status" value="1"/>
</dbReference>
<dbReference type="Pfam" id="PF04909">
    <property type="entry name" value="Amidohydro_2"/>
    <property type="match status" value="1"/>
</dbReference>
<dbReference type="SUPFAM" id="SSF51556">
    <property type="entry name" value="Metallo-dependent hydrolases"/>
    <property type="match status" value="1"/>
</dbReference>
<dbReference type="Proteomes" id="UP001596152">
    <property type="component" value="Unassembled WGS sequence"/>
</dbReference>
<dbReference type="InterPro" id="IPR006680">
    <property type="entry name" value="Amidohydro-rel"/>
</dbReference>
<organism evidence="4 5">
    <name type="scientific">Brevundimonas staleyi</name>
    <dbReference type="NCBI Taxonomy" id="74326"/>
    <lineage>
        <taxon>Bacteria</taxon>
        <taxon>Pseudomonadati</taxon>
        <taxon>Pseudomonadota</taxon>
        <taxon>Alphaproteobacteria</taxon>
        <taxon>Caulobacterales</taxon>
        <taxon>Caulobacteraceae</taxon>
        <taxon>Brevundimonas</taxon>
    </lineage>
</organism>
<feature type="signal peptide" evidence="2">
    <location>
        <begin position="1"/>
        <end position="29"/>
    </location>
</feature>
<dbReference type="InterPro" id="IPR032466">
    <property type="entry name" value="Metal_Hydrolase"/>
</dbReference>
<evidence type="ECO:0000259" key="3">
    <source>
        <dbReference type="Pfam" id="PF04909"/>
    </source>
</evidence>
<proteinExistence type="predicted"/>
<reference evidence="5" key="1">
    <citation type="journal article" date="2019" name="Int. J. Syst. Evol. Microbiol.">
        <title>The Global Catalogue of Microorganisms (GCM) 10K type strain sequencing project: providing services to taxonomists for standard genome sequencing and annotation.</title>
        <authorList>
            <consortium name="The Broad Institute Genomics Platform"/>
            <consortium name="The Broad Institute Genome Sequencing Center for Infectious Disease"/>
            <person name="Wu L."/>
            <person name="Ma J."/>
        </authorList>
    </citation>
    <scope>NUCLEOTIDE SEQUENCE [LARGE SCALE GENOMIC DNA]</scope>
    <source>
        <strain evidence="5">JCM 12125</strain>
    </source>
</reference>
<evidence type="ECO:0000256" key="1">
    <source>
        <dbReference type="ARBA" id="ARBA00023239"/>
    </source>
</evidence>
<dbReference type="PANTHER" id="PTHR21240">
    <property type="entry name" value="2-AMINO-3-CARBOXYLMUCONATE-6-SEMIALDEHYDE DECARBOXYLASE"/>
    <property type="match status" value="1"/>
</dbReference>
<evidence type="ECO:0000256" key="2">
    <source>
        <dbReference type="SAM" id="SignalP"/>
    </source>
</evidence>
<dbReference type="InterPro" id="IPR032465">
    <property type="entry name" value="ACMSD"/>
</dbReference>
<feature type="chain" id="PRO_5045967375" evidence="2">
    <location>
        <begin position="30"/>
        <end position="346"/>
    </location>
</feature>
<keyword evidence="2" id="KW-0732">Signal</keyword>
<accession>A0ABW0FYM4</accession>
<evidence type="ECO:0000313" key="5">
    <source>
        <dbReference type="Proteomes" id="UP001596152"/>
    </source>
</evidence>
<gene>
    <name evidence="4" type="ORF">ACFPIE_19915</name>
</gene>
<evidence type="ECO:0000313" key="4">
    <source>
        <dbReference type="EMBL" id="MFC5346188.1"/>
    </source>
</evidence>
<name>A0ABW0FYM4_9CAUL</name>
<dbReference type="EMBL" id="JBHSLF010000056">
    <property type="protein sequence ID" value="MFC5346188.1"/>
    <property type="molecule type" value="Genomic_DNA"/>
</dbReference>
<keyword evidence="1" id="KW-0456">Lyase</keyword>
<sequence>MIGLEMHNIVRRLSAVLILSTALAGVAVAQDGEGSQVQVRTDHHMHVHSPAILGFLPGYCASPGRQGPCDPAFIGPLTVDDLLKDMDAAGIRRGWLMSTAYLAHSPMMVPPAPDAHEIMMSANDFTVDLARAHPDRISTFIGINPIADDALGEIARWKGDPAVTGIKLHLTNSDVDLRSPEQVAKLAAVFAAAADADLAIMIHMRTRAPDYGASDVAVFLSEILPHASGVSVVIAHSGGWGGTNAFTLSALEGFATAIEHDPTIRRNLFFDLAQVFDETTSAADLQALATLMRRIGVDAFVPGSDWPFSGDLATYYAEIYPRLPLTEAEWTTIRSHEVIHRSIGAM</sequence>
<protein>
    <submittedName>
        <fullName evidence="4">Amidohydrolase family protein</fullName>
    </submittedName>
</protein>
<dbReference type="RefSeq" id="WP_374036704.1">
    <property type="nucleotide sequence ID" value="NZ_CP169082.1"/>
</dbReference>